<evidence type="ECO:0000313" key="2">
    <source>
        <dbReference type="Proteomes" id="UP000285288"/>
    </source>
</evidence>
<gene>
    <name evidence="1" type="ORF">DW907_08980</name>
</gene>
<dbReference type="Proteomes" id="UP000285288">
    <property type="component" value="Unassembled WGS sequence"/>
</dbReference>
<dbReference type="AlphaFoldDB" id="A0A413UB56"/>
<dbReference type="RefSeq" id="WP_118011775.1">
    <property type="nucleotide sequence ID" value="NZ_QSGD01000039.1"/>
</dbReference>
<reference evidence="1 2" key="1">
    <citation type="submission" date="2018-08" db="EMBL/GenBank/DDBJ databases">
        <title>A genome reference for cultivated species of the human gut microbiota.</title>
        <authorList>
            <person name="Zou Y."/>
            <person name="Xue W."/>
            <person name="Luo G."/>
        </authorList>
    </citation>
    <scope>NUCLEOTIDE SEQUENCE [LARGE SCALE GENOMIC DNA]</scope>
    <source>
        <strain evidence="1 2">AM42-13AC</strain>
    </source>
</reference>
<proteinExistence type="predicted"/>
<accession>A0A413UB56</accession>
<name>A0A413UB56_9FIRM</name>
<protein>
    <submittedName>
        <fullName evidence="1">Uncharacterized protein</fullName>
    </submittedName>
</protein>
<organism evidence="1 2">
    <name type="scientific">Holdemanella biformis</name>
    <dbReference type="NCBI Taxonomy" id="1735"/>
    <lineage>
        <taxon>Bacteria</taxon>
        <taxon>Bacillati</taxon>
        <taxon>Bacillota</taxon>
        <taxon>Erysipelotrichia</taxon>
        <taxon>Erysipelotrichales</taxon>
        <taxon>Erysipelotrichaceae</taxon>
        <taxon>Holdemanella</taxon>
    </lineage>
</organism>
<evidence type="ECO:0000313" key="1">
    <source>
        <dbReference type="EMBL" id="RHB02895.1"/>
    </source>
</evidence>
<dbReference type="EMBL" id="QSGD01000039">
    <property type="protein sequence ID" value="RHB02895.1"/>
    <property type="molecule type" value="Genomic_DNA"/>
</dbReference>
<comment type="caution">
    <text evidence="1">The sequence shown here is derived from an EMBL/GenBank/DDBJ whole genome shotgun (WGS) entry which is preliminary data.</text>
</comment>
<sequence length="172" mass="20153">MKNKILRGMICSVQQSENIDLEMVVTMVVLMFFNEFEPCSLLSFYQILFPNLKGKALVLQFLCDIQSERLHKLRYYDSCHNGWIMVHKDLPHYFINEDGFVWSIDWIKVNEGVPKDDDLYLIQDEFGNIGTAYLNPSISSKFIKFTAFTAYFTDVKKWADIKPIGVCYECFK</sequence>